<dbReference type="EMBL" id="JAZBRD010000012">
    <property type="protein sequence ID" value="MEE3745077.1"/>
    <property type="molecule type" value="Genomic_DNA"/>
</dbReference>
<feature type="transmembrane region" description="Helical" evidence="1">
    <location>
        <begin position="106"/>
        <end position="133"/>
    </location>
</feature>
<evidence type="ECO:0000313" key="3">
    <source>
        <dbReference type="Proteomes" id="UP001331664"/>
    </source>
</evidence>
<evidence type="ECO:0000313" key="2">
    <source>
        <dbReference type="EMBL" id="MEE3745077.1"/>
    </source>
</evidence>
<comment type="caution">
    <text evidence="2">The sequence shown here is derived from an EMBL/GenBank/DDBJ whole genome shotgun (WGS) entry which is preliminary data.</text>
</comment>
<dbReference type="Proteomes" id="UP001331664">
    <property type="component" value="Unassembled WGS sequence"/>
</dbReference>
<gene>
    <name evidence="2" type="ORF">V2I23_07240</name>
</gene>
<proteinExistence type="predicted"/>
<evidence type="ECO:0000256" key="1">
    <source>
        <dbReference type="SAM" id="Phobius"/>
    </source>
</evidence>
<name>A0ABU7M5U2_9BACT</name>
<feature type="transmembrane region" description="Helical" evidence="1">
    <location>
        <begin position="48"/>
        <end position="67"/>
    </location>
</feature>
<feature type="transmembrane region" description="Helical" evidence="1">
    <location>
        <begin position="79"/>
        <end position="100"/>
    </location>
</feature>
<keyword evidence="1" id="KW-0472">Membrane</keyword>
<keyword evidence="1" id="KW-0812">Transmembrane</keyword>
<accession>A0ABU7M5U2</accession>
<reference evidence="2 3" key="1">
    <citation type="submission" date="2024-01" db="EMBL/GenBank/DDBJ databases">
        <title>Campylobacter porcellus sp. nov.</title>
        <authorList>
            <person name="Papic B."/>
            <person name="Gruntar I."/>
        </authorList>
    </citation>
    <scope>NUCLEOTIDE SEQUENCE [LARGE SCALE GENOMIC DNA]</scope>
    <source>
        <strain evidence="2 3">CX2-4855-23</strain>
    </source>
</reference>
<keyword evidence="3" id="KW-1185">Reference proteome</keyword>
<dbReference type="RefSeq" id="WP_330526421.1">
    <property type="nucleotide sequence ID" value="NZ_JAZBRD010000012.1"/>
</dbReference>
<protein>
    <submittedName>
        <fullName evidence="2">Uncharacterized protein</fullName>
    </submittedName>
</protein>
<organism evidence="2 3">
    <name type="scientific">Campylobacter porcelli</name>
    <dbReference type="NCBI Taxonomy" id="1660073"/>
    <lineage>
        <taxon>Bacteria</taxon>
        <taxon>Pseudomonadati</taxon>
        <taxon>Campylobacterota</taxon>
        <taxon>Epsilonproteobacteria</taxon>
        <taxon>Campylobacterales</taxon>
        <taxon>Campylobacteraceae</taxon>
        <taxon>Campylobacter</taxon>
    </lineage>
</organism>
<sequence>MDYNIFLLSVQDKVDKEDLSTLKIKFNNLQNKEKVLSDLILLPLQDPIKPLIASIICGTFLLWWLAIDRFMIKDYALGALRAILSILSCALFLIWLDISIDYDDDIIVSLLVIAVAFLLFSIVWWVVDLFLVYKKIKKQNYIKIIKFI</sequence>
<keyword evidence="1" id="KW-1133">Transmembrane helix</keyword>